<dbReference type="AlphaFoldDB" id="A0A3S0RJ69"/>
<evidence type="ECO:0000259" key="1">
    <source>
        <dbReference type="Pfam" id="PF12762"/>
    </source>
</evidence>
<comment type="caution">
    <text evidence="2">The sequence shown here is derived from an EMBL/GenBank/DDBJ whole genome shotgun (WGS) entry which is preliminary data.</text>
</comment>
<name>A0A3S0RJ69_9GAMM</name>
<accession>A0A3S0RJ69</accession>
<evidence type="ECO:0000313" key="3">
    <source>
        <dbReference type="Proteomes" id="UP000274358"/>
    </source>
</evidence>
<feature type="domain" description="ISXO2-like transposase" evidence="1">
    <location>
        <begin position="36"/>
        <end position="112"/>
    </location>
</feature>
<proteinExistence type="predicted"/>
<dbReference type="InterPro" id="IPR024445">
    <property type="entry name" value="Tnp_ISXO2-like"/>
</dbReference>
<reference evidence="2 3" key="1">
    <citation type="submission" date="2018-12" db="EMBL/GenBank/DDBJ databases">
        <title>Dyella dinghuensis sp. nov. DHOA06 and Dyella choica sp. nov. 4M-K27, isolated from forest soil.</title>
        <authorList>
            <person name="Qiu L.-H."/>
            <person name="Gao Z.-H."/>
        </authorList>
    </citation>
    <scope>NUCLEOTIDE SEQUENCE [LARGE SCALE GENOMIC DNA]</scope>
    <source>
        <strain evidence="2 3">4M-K27</strain>
    </source>
</reference>
<evidence type="ECO:0000313" key="2">
    <source>
        <dbReference type="EMBL" id="RUL73058.1"/>
    </source>
</evidence>
<dbReference type="Proteomes" id="UP000274358">
    <property type="component" value="Unassembled WGS sequence"/>
</dbReference>
<dbReference type="Pfam" id="PF12762">
    <property type="entry name" value="DDE_Tnp_IS1595"/>
    <property type="match status" value="1"/>
</dbReference>
<gene>
    <name evidence="2" type="ORF">EKH80_15445</name>
</gene>
<dbReference type="EMBL" id="RYYV01000012">
    <property type="protein sequence ID" value="RUL73058.1"/>
    <property type="molecule type" value="Genomic_DNA"/>
</dbReference>
<protein>
    <recommendedName>
        <fullName evidence="1">ISXO2-like transposase domain-containing protein</fullName>
    </recommendedName>
</protein>
<organism evidence="2 3">
    <name type="scientific">Dyella choica</name>
    <dbReference type="NCBI Taxonomy" id="1927959"/>
    <lineage>
        <taxon>Bacteria</taxon>
        <taxon>Pseudomonadati</taxon>
        <taxon>Pseudomonadota</taxon>
        <taxon>Gammaproteobacteria</taxon>
        <taxon>Lysobacterales</taxon>
        <taxon>Rhodanobacteraceae</taxon>
        <taxon>Dyella</taxon>
    </lineage>
</organism>
<feature type="non-terminal residue" evidence="2">
    <location>
        <position position="1"/>
    </location>
</feature>
<sequence length="258" mass="27971">SLNLDFFMTPPGGKDARKFYFPHVQDLGELTEAPRQLSGFVQTDDTYLGGEINDGKPGRGSENKQAFLIAVETDADLEHPVHAIMEPIRRFGDDGIKDWQARHLAPQAEAVSATACIASAASPMPGMRTRCWKLRAGARPVTCAAHAGSTWSWTTSIERPVGVSRHPAEQVRAALFGRGRLSFQSTISLARDAASTGASDDALRASAKADFAHGEQLSRLRFEANQVDLRPAVLQAMSTRYAARTLETPVAEVAISQR</sequence>
<keyword evidence="3" id="KW-1185">Reference proteome</keyword>